<evidence type="ECO:0000313" key="1">
    <source>
        <dbReference type="EMBL" id="KAK7962366.1"/>
    </source>
</evidence>
<sequence>MEGAILDFEALYEEERKGFLKKDFKGKRPRIEEQFREFWEYDNAEQDAKAYLRNDQAYAYPKRPKWVQGKTIFTNFNDRNKILAEDEDGEVLISSNHASFDIAQYPGNSSPAGMSMIHLLGLPKKSIYNGVSLEKDNVQVIDKIIDLFKSKWSDLDFRARVVKHQLDAIERQFKAADEKEKEKPEEETQKSRRLAKEGFDLAKLHHKELEARIKDLDVDGFQFGLHLYPDHSISHFHMHIVAIHPGMRKYSTSQHDEKTKDVGEVREAIMAFDRKTRTFDKTWVAKTG</sequence>
<dbReference type="EMBL" id="JAQQWE010000002">
    <property type="protein sequence ID" value="KAK7962366.1"/>
    <property type="molecule type" value="Genomic_DNA"/>
</dbReference>
<comment type="caution">
    <text evidence="1">The sequence shown here is derived from an EMBL/GenBank/DDBJ whole genome shotgun (WGS) entry which is preliminary data.</text>
</comment>
<accession>A0ABR1QSJ4</accession>
<dbReference type="Proteomes" id="UP001391051">
    <property type="component" value="Unassembled WGS sequence"/>
</dbReference>
<name>A0ABR1QSJ4_9PEZI</name>
<evidence type="ECO:0000313" key="2">
    <source>
        <dbReference type="Proteomes" id="UP001391051"/>
    </source>
</evidence>
<protein>
    <submittedName>
        <fullName evidence="1">Uncharacterized protein</fullName>
    </submittedName>
</protein>
<proteinExistence type="predicted"/>
<dbReference type="GeneID" id="92072475"/>
<reference evidence="1 2" key="1">
    <citation type="submission" date="2023-01" db="EMBL/GenBank/DDBJ databases">
        <title>Analysis of 21 Apiospora genomes using comparative genomics revels a genus with tremendous synthesis potential of carbohydrate active enzymes and secondary metabolites.</title>
        <authorList>
            <person name="Sorensen T."/>
        </authorList>
    </citation>
    <scope>NUCLEOTIDE SEQUENCE [LARGE SCALE GENOMIC DNA]</scope>
    <source>
        <strain evidence="1 2">CBS 24483</strain>
    </source>
</reference>
<keyword evidence="2" id="KW-1185">Reference proteome</keyword>
<organism evidence="1 2">
    <name type="scientific">Apiospora aurea</name>
    <dbReference type="NCBI Taxonomy" id="335848"/>
    <lineage>
        <taxon>Eukaryota</taxon>
        <taxon>Fungi</taxon>
        <taxon>Dikarya</taxon>
        <taxon>Ascomycota</taxon>
        <taxon>Pezizomycotina</taxon>
        <taxon>Sordariomycetes</taxon>
        <taxon>Xylariomycetidae</taxon>
        <taxon>Amphisphaeriales</taxon>
        <taxon>Apiosporaceae</taxon>
        <taxon>Apiospora</taxon>
    </lineage>
</organism>
<gene>
    <name evidence="1" type="ORF">PG986_003191</name>
</gene>
<dbReference type="RefSeq" id="XP_066704477.1">
    <property type="nucleotide sequence ID" value="XM_066839413.1"/>
</dbReference>
<dbReference type="InterPro" id="IPR036265">
    <property type="entry name" value="HIT-like_sf"/>
</dbReference>
<dbReference type="SUPFAM" id="SSF54197">
    <property type="entry name" value="HIT-like"/>
    <property type="match status" value="1"/>
</dbReference>